<gene>
    <name evidence="8" type="ordered locus">Sros_0502</name>
</gene>
<dbReference type="GO" id="GO:0003841">
    <property type="term" value="F:1-acylglycerol-3-phosphate O-acyltransferase activity"/>
    <property type="evidence" value="ECO:0007669"/>
    <property type="project" value="TreeGrafter"/>
</dbReference>
<dbReference type="RefSeq" id="WP_012887272.1">
    <property type="nucleotide sequence ID" value="NC_013595.1"/>
</dbReference>
<dbReference type="InterPro" id="IPR002123">
    <property type="entry name" value="Plipid/glycerol_acylTrfase"/>
</dbReference>
<comment type="pathway">
    <text evidence="1">Lipid metabolism.</text>
</comment>
<evidence type="ECO:0000313" key="8">
    <source>
        <dbReference type="EMBL" id="ACZ83526.1"/>
    </source>
</evidence>
<dbReference type="KEGG" id="sro:Sros_0502"/>
<dbReference type="AlphaFoldDB" id="D2B2P9"/>
<dbReference type="Proteomes" id="UP000002029">
    <property type="component" value="Chromosome"/>
</dbReference>
<dbReference type="eggNOG" id="COG0204">
    <property type="taxonomic scope" value="Bacteria"/>
</dbReference>
<reference evidence="8 9" key="1">
    <citation type="journal article" date="2010" name="Stand. Genomic Sci.">
        <title>Complete genome sequence of Streptosporangium roseum type strain (NI 9100).</title>
        <authorList>
            <person name="Nolan M."/>
            <person name="Sikorski J."/>
            <person name="Jando M."/>
            <person name="Lucas S."/>
            <person name="Lapidus A."/>
            <person name="Glavina Del Rio T."/>
            <person name="Chen F."/>
            <person name="Tice H."/>
            <person name="Pitluck S."/>
            <person name="Cheng J.F."/>
            <person name="Chertkov O."/>
            <person name="Sims D."/>
            <person name="Meincke L."/>
            <person name="Brettin T."/>
            <person name="Han C."/>
            <person name="Detter J.C."/>
            <person name="Bruce D."/>
            <person name="Goodwin L."/>
            <person name="Land M."/>
            <person name="Hauser L."/>
            <person name="Chang Y.J."/>
            <person name="Jeffries C.D."/>
            <person name="Ivanova N."/>
            <person name="Mavromatis K."/>
            <person name="Mikhailova N."/>
            <person name="Chen A."/>
            <person name="Palaniappan K."/>
            <person name="Chain P."/>
            <person name="Rohde M."/>
            <person name="Goker M."/>
            <person name="Bristow J."/>
            <person name="Eisen J.A."/>
            <person name="Markowitz V."/>
            <person name="Hugenholtz P."/>
            <person name="Kyrpides N.C."/>
            <person name="Klenk H.P."/>
        </authorList>
    </citation>
    <scope>NUCLEOTIDE SEQUENCE [LARGE SCALE GENOMIC DNA]</scope>
    <source>
        <strain evidence="9">ATCC 12428 / DSM 43021 / JCM 3005 / NI 9100</strain>
    </source>
</reference>
<evidence type="ECO:0000256" key="1">
    <source>
        <dbReference type="ARBA" id="ARBA00005189"/>
    </source>
</evidence>
<proteinExistence type="predicted"/>
<evidence type="ECO:0000256" key="2">
    <source>
        <dbReference type="ARBA" id="ARBA00022516"/>
    </source>
</evidence>
<keyword evidence="9" id="KW-1185">Reference proteome</keyword>
<dbReference type="HOGENOM" id="CLU_027938_0_0_11"/>
<dbReference type="EMBL" id="CP001814">
    <property type="protein sequence ID" value="ACZ83526.1"/>
    <property type="molecule type" value="Genomic_DNA"/>
</dbReference>
<dbReference type="STRING" id="479432.Sros_0502"/>
<organism evidence="8 9">
    <name type="scientific">Streptosporangium roseum (strain ATCC 12428 / DSM 43021 / JCM 3005 / KCTC 9067 / NCIMB 10171 / NRRL 2505 / NI 9100)</name>
    <dbReference type="NCBI Taxonomy" id="479432"/>
    <lineage>
        <taxon>Bacteria</taxon>
        <taxon>Bacillati</taxon>
        <taxon>Actinomycetota</taxon>
        <taxon>Actinomycetes</taxon>
        <taxon>Streptosporangiales</taxon>
        <taxon>Streptosporangiaceae</taxon>
        <taxon>Streptosporangium</taxon>
    </lineage>
</organism>
<dbReference type="PANTHER" id="PTHR10434:SF64">
    <property type="entry name" value="1-ACYL-SN-GLYCEROL-3-PHOSPHATE ACYLTRANSFERASE-RELATED"/>
    <property type="match status" value="1"/>
</dbReference>
<dbReference type="Pfam" id="PF01553">
    <property type="entry name" value="Acyltransferase"/>
    <property type="match status" value="1"/>
</dbReference>
<dbReference type="OrthoDB" id="5184723at2"/>
<keyword evidence="6" id="KW-0472">Membrane</keyword>
<keyword evidence="5 8" id="KW-0012">Acyltransferase</keyword>
<keyword evidence="2" id="KW-0444">Lipid biosynthesis</keyword>
<evidence type="ECO:0000256" key="5">
    <source>
        <dbReference type="ARBA" id="ARBA00023315"/>
    </source>
</evidence>
<dbReference type="PANTHER" id="PTHR10434">
    <property type="entry name" value="1-ACYL-SN-GLYCEROL-3-PHOSPHATE ACYLTRANSFERASE"/>
    <property type="match status" value="1"/>
</dbReference>
<evidence type="ECO:0000256" key="3">
    <source>
        <dbReference type="ARBA" id="ARBA00022679"/>
    </source>
</evidence>
<evidence type="ECO:0000259" key="7">
    <source>
        <dbReference type="SMART" id="SM00563"/>
    </source>
</evidence>
<evidence type="ECO:0000256" key="4">
    <source>
        <dbReference type="ARBA" id="ARBA00023098"/>
    </source>
</evidence>
<dbReference type="SMART" id="SM00563">
    <property type="entry name" value="PlsC"/>
    <property type="match status" value="1"/>
</dbReference>
<keyword evidence="6" id="KW-1133">Transmembrane helix</keyword>
<evidence type="ECO:0000313" key="9">
    <source>
        <dbReference type="Proteomes" id="UP000002029"/>
    </source>
</evidence>
<feature type="domain" description="Phospholipid/glycerol acyltransferase" evidence="7">
    <location>
        <begin position="102"/>
        <end position="214"/>
    </location>
</feature>
<keyword evidence="4" id="KW-0443">Lipid metabolism</keyword>
<dbReference type="CDD" id="cd07989">
    <property type="entry name" value="LPLAT_AGPAT-like"/>
    <property type="match status" value="1"/>
</dbReference>
<accession>D2B2P9</accession>
<sequence length="287" mass="29884">MNPWLPVAPCMPATCLTPAGPRASWPRRTLRLVAVTLAVLAGAALALVARGLGTADRVRLAGAWSRLALRALGVRVEVRQGFTFMAGSAAGLRVVPVPETAPLIVANHVSWLDPLVMSAVLPSRPLAKDEVRGWPVIGGLAVGAGALFIDRDRLSALPEAVGRVAGALGEGHPVAVFPEGTTWCGREMGAFRPAVFQAALDAGAPVRPVAIRYLGPDGAQATVASYVGDDTLPASIRRVAAFRRLTVEVTLLPPVRARNRRSLAWAAESSIASVLVAPPVHGVRAAA</sequence>
<keyword evidence="6" id="KW-0812">Transmembrane</keyword>
<protein>
    <submittedName>
        <fullName evidence="8">Lyso-ornithine lipid acyltransferase</fullName>
    </submittedName>
</protein>
<evidence type="ECO:0000256" key="6">
    <source>
        <dbReference type="SAM" id="Phobius"/>
    </source>
</evidence>
<feature type="transmembrane region" description="Helical" evidence="6">
    <location>
        <begin position="30"/>
        <end position="49"/>
    </location>
</feature>
<name>D2B2P9_STRRD</name>
<dbReference type="SUPFAM" id="SSF69593">
    <property type="entry name" value="Glycerol-3-phosphate (1)-acyltransferase"/>
    <property type="match status" value="1"/>
</dbReference>
<keyword evidence="3" id="KW-0808">Transferase</keyword>
<dbReference type="GO" id="GO:0006654">
    <property type="term" value="P:phosphatidic acid biosynthetic process"/>
    <property type="evidence" value="ECO:0007669"/>
    <property type="project" value="TreeGrafter"/>
</dbReference>